<dbReference type="Gene3D" id="1.20.1250.20">
    <property type="entry name" value="MFS general substrate transporter like domains"/>
    <property type="match status" value="1"/>
</dbReference>
<name>A0ABQ3TQ52_9ACTN</name>
<keyword evidence="10" id="KW-1185">Reference proteome</keyword>
<feature type="transmembrane region" description="Helical" evidence="7">
    <location>
        <begin position="293"/>
        <end position="314"/>
    </location>
</feature>
<dbReference type="PRINTS" id="PR01036">
    <property type="entry name" value="TCRTETB"/>
</dbReference>
<feature type="transmembrane region" description="Helical" evidence="7">
    <location>
        <begin position="387"/>
        <end position="406"/>
    </location>
</feature>
<gene>
    <name evidence="9" type="ORF">Sspor_77030</name>
</gene>
<feature type="transmembrane region" description="Helical" evidence="7">
    <location>
        <begin position="427"/>
        <end position="449"/>
    </location>
</feature>
<reference evidence="10" key="1">
    <citation type="submission" date="2023-07" db="EMBL/GenBank/DDBJ databases">
        <title>Whole genome shotgun sequence of Streptomyces spororaveus NBRC 15456.</title>
        <authorList>
            <person name="Komaki H."/>
            <person name="Tamura T."/>
        </authorList>
    </citation>
    <scope>NUCLEOTIDE SEQUENCE [LARGE SCALE GENOMIC DNA]</scope>
    <source>
        <strain evidence="10">NBRC 15456</strain>
    </source>
</reference>
<evidence type="ECO:0000256" key="5">
    <source>
        <dbReference type="ARBA" id="ARBA00023136"/>
    </source>
</evidence>
<feature type="transmembrane region" description="Helical" evidence="7">
    <location>
        <begin position="510"/>
        <end position="528"/>
    </location>
</feature>
<evidence type="ECO:0000256" key="1">
    <source>
        <dbReference type="ARBA" id="ARBA00004651"/>
    </source>
</evidence>
<dbReference type="PANTHER" id="PTHR42718:SF9">
    <property type="entry name" value="MAJOR FACILITATOR SUPERFAMILY MULTIDRUG TRANSPORTER MFSC"/>
    <property type="match status" value="1"/>
</dbReference>
<keyword evidence="3 7" id="KW-0812">Transmembrane</keyword>
<feature type="transmembrane region" description="Helical" evidence="7">
    <location>
        <begin position="20"/>
        <end position="43"/>
    </location>
</feature>
<feature type="transmembrane region" description="Helical" evidence="7">
    <location>
        <begin position="112"/>
        <end position="134"/>
    </location>
</feature>
<accession>A0ABQ3TQ52</accession>
<dbReference type="InterPro" id="IPR036259">
    <property type="entry name" value="MFS_trans_sf"/>
</dbReference>
<evidence type="ECO:0000313" key="9">
    <source>
        <dbReference type="EMBL" id="GHI82142.1"/>
    </source>
</evidence>
<dbReference type="InterPro" id="IPR020846">
    <property type="entry name" value="MFS_dom"/>
</dbReference>
<dbReference type="PANTHER" id="PTHR42718">
    <property type="entry name" value="MAJOR FACILITATOR SUPERFAMILY MULTIDRUG TRANSPORTER MFSC"/>
    <property type="match status" value="1"/>
</dbReference>
<protein>
    <submittedName>
        <fullName evidence="9">MFS transporter</fullName>
    </submittedName>
</protein>
<keyword evidence="6" id="KW-0046">Antibiotic resistance</keyword>
<feature type="transmembrane region" description="Helical" evidence="7">
    <location>
        <begin position="208"/>
        <end position="226"/>
    </location>
</feature>
<keyword evidence="5 7" id="KW-0472">Membrane</keyword>
<evidence type="ECO:0000256" key="6">
    <source>
        <dbReference type="ARBA" id="ARBA00023251"/>
    </source>
</evidence>
<dbReference type="PROSITE" id="PS50850">
    <property type="entry name" value="MFS"/>
    <property type="match status" value="1"/>
</dbReference>
<comment type="subcellular location">
    <subcellularLocation>
        <location evidence="1">Cell membrane</location>
        <topology evidence="1">Multi-pass membrane protein</topology>
    </subcellularLocation>
</comment>
<feature type="transmembrane region" description="Helical" evidence="7">
    <location>
        <begin position="87"/>
        <end position="106"/>
    </location>
</feature>
<organism evidence="9 10">
    <name type="scientific">Streptomyces spororaveus</name>
    <dbReference type="NCBI Taxonomy" id="284039"/>
    <lineage>
        <taxon>Bacteria</taxon>
        <taxon>Bacillati</taxon>
        <taxon>Actinomycetota</taxon>
        <taxon>Actinomycetes</taxon>
        <taxon>Kitasatosporales</taxon>
        <taxon>Streptomycetaceae</taxon>
        <taxon>Streptomyces</taxon>
    </lineage>
</organism>
<feature type="transmembrane region" description="Helical" evidence="7">
    <location>
        <begin position="55"/>
        <end position="75"/>
    </location>
</feature>
<proteinExistence type="predicted"/>
<feature type="transmembrane region" description="Helical" evidence="7">
    <location>
        <begin position="174"/>
        <end position="196"/>
    </location>
</feature>
<keyword evidence="4 7" id="KW-1133">Transmembrane helix</keyword>
<sequence>MTAAKAGPARAAGNAGNTKLILLTLAAGQFLMALDSSVMNVSIATVAEDIGTTVSGMQGAITAYTLVMAMLMISGGKVGALIGRKRAFMIGCVIYGLGSLTTSLAPNLTVLLLGWSFLEGVGAALILPAIVALVASNFGKEQRPAAYGLVAAAAAVAIAVGPLIGGAATTFFSWRWVFAGEVVMVLVILLLARPITDAPPEHRPRIDVLGAILSAAGIGLFVFGILRTSEWGWFRPKAGGPSWFGVSPVVWLVMAGLMLVWLFFRWEARLVARGTEPLVDPDLLKNRQLSGGLTMFLFQYLVQMGVFFVVPLYLSVALGLSALHTGALILPLSITLLAAAIGVPRFSPNASPRRVVRWGILAMFAGAAILMGALTPDSGAEVVTVPMLLIGLGIGLLASQLGAVTVSAVPDEQSAEVGGIQNTVTNLGASIGTALAGSIMIAVLTSSFLTTVDQNPAIPADVKTHAHTALAGSAPFLSDEQLTTALEEAGTDPVVAQAALDANEKARIEGLRAALALLALAALLALFFTQRIPAAQPSAARGPAGAAPS</sequence>
<dbReference type="InterPro" id="IPR011701">
    <property type="entry name" value="MFS"/>
</dbReference>
<evidence type="ECO:0000256" key="4">
    <source>
        <dbReference type="ARBA" id="ARBA00022989"/>
    </source>
</evidence>
<feature type="transmembrane region" description="Helical" evidence="7">
    <location>
        <begin position="146"/>
        <end position="168"/>
    </location>
</feature>
<dbReference type="CDD" id="cd17321">
    <property type="entry name" value="MFS_MMR_MDR_like"/>
    <property type="match status" value="1"/>
</dbReference>
<dbReference type="RefSeq" id="WP_202203141.1">
    <property type="nucleotide sequence ID" value="NZ_BAAATO010000017.1"/>
</dbReference>
<evidence type="ECO:0000256" key="3">
    <source>
        <dbReference type="ARBA" id="ARBA00022692"/>
    </source>
</evidence>
<evidence type="ECO:0000313" key="10">
    <source>
        <dbReference type="Proteomes" id="UP000608522"/>
    </source>
</evidence>
<feature type="domain" description="Major facilitator superfamily (MFS) profile" evidence="8">
    <location>
        <begin position="21"/>
        <end position="533"/>
    </location>
</feature>
<feature type="transmembrane region" description="Helical" evidence="7">
    <location>
        <begin position="246"/>
        <end position="264"/>
    </location>
</feature>
<comment type="caution">
    <text evidence="9">The sequence shown here is derived from an EMBL/GenBank/DDBJ whole genome shotgun (WGS) entry which is preliminary data.</text>
</comment>
<evidence type="ECO:0000256" key="2">
    <source>
        <dbReference type="ARBA" id="ARBA00022448"/>
    </source>
</evidence>
<dbReference type="Pfam" id="PF07690">
    <property type="entry name" value="MFS_1"/>
    <property type="match status" value="1"/>
</dbReference>
<dbReference type="Gene3D" id="1.20.1720.10">
    <property type="entry name" value="Multidrug resistance protein D"/>
    <property type="match status" value="1"/>
</dbReference>
<dbReference type="Proteomes" id="UP000608522">
    <property type="component" value="Unassembled WGS sequence"/>
</dbReference>
<dbReference type="SUPFAM" id="SSF103473">
    <property type="entry name" value="MFS general substrate transporter"/>
    <property type="match status" value="1"/>
</dbReference>
<evidence type="ECO:0000259" key="8">
    <source>
        <dbReference type="PROSITE" id="PS50850"/>
    </source>
</evidence>
<evidence type="ECO:0000256" key="7">
    <source>
        <dbReference type="SAM" id="Phobius"/>
    </source>
</evidence>
<dbReference type="EMBL" id="BNED01000005">
    <property type="protein sequence ID" value="GHI82142.1"/>
    <property type="molecule type" value="Genomic_DNA"/>
</dbReference>
<keyword evidence="2" id="KW-0813">Transport</keyword>
<feature type="transmembrane region" description="Helical" evidence="7">
    <location>
        <begin position="355"/>
        <end position="375"/>
    </location>
</feature>
<feature type="transmembrane region" description="Helical" evidence="7">
    <location>
        <begin position="320"/>
        <end position="343"/>
    </location>
</feature>